<protein>
    <recommendedName>
        <fullName evidence="4">HalX domain-containing protein</fullName>
    </recommendedName>
</protein>
<dbReference type="EMBL" id="FXTD01000001">
    <property type="protein sequence ID" value="SMO35735.1"/>
    <property type="molecule type" value="Genomic_DNA"/>
</dbReference>
<dbReference type="SUPFAM" id="SSF52172">
    <property type="entry name" value="CheY-like"/>
    <property type="match status" value="1"/>
</dbReference>
<dbReference type="RefSeq" id="WP_142985177.1">
    <property type="nucleotide sequence ID" value="NZ_FXTD01000001.1"/>
</dbReference>
<gene>
    <name evidence="2" type="ORF">SAMN06264867_101241</name>
</gene>
<evidence type="ECO:0000313" key="2">
    <source>
        <dbReference type="EMBL" id="SMO35735.1"/>
    </source>
</evidence>
<keyword evidence="3" id="KW-1185">Reference proteome</keyword>
<name>A0A521ALQ4_9EURY</name>
<evidence type="ECO:0000313" key="3">
    <source>
        <dbReference type="Proteomes" id="UP000319712"/>
    </source>
</evidence>
<feature type="compositionally biased region" description="Low complexity" evidence="1">
    <location>
        <begin position="202"/>
        <end position="216"/>
    </location>
</feature>
<feature type="region of interest" description="Disordered" evidence="1">
    <location>
        <begin position="187"/>
        <end position="225"/>
    </location>
</feature>
<reference evidence="2 3" key="1">
    <citation type="submission" date="2017-05" db="EMBL/GenBank/DDBJ databases">
        <authorList>
            <person name="Varghese N."/>
            <person name="Submissions S."/>
        </authorList>
    </citation>
    <scope>NUCLEOTIDE SEQUENCE [LARGE SCALE GENOMIC DNA]</scope>
    <source>
        <strain evidence="2 3">DSM 19504</strain>
    </source>
</reference>
<dbReference type="InterPro" id="IPR011006">
    <property type="entry name" value="CheY-like_superfamily"/>
</dbReference>
<proteinExistence type="predicted"/>
<dbReference type="Proteomes" id="UP000319712">
    <property type="component" value="Unassembled WGS sequence"/>
</dbReference>
<dbReference type="Gene3D" id="3.40.50.2300">
    <property type="match status" value="1"/>
</dbReference>
<evidence type="ECO:0000256" key="1">
    <source>
        <dbReference type="SAM" id="MobiDB-lite"/>
    </source>
</evidence>
<organism evidence="2 3">
    <name type="scientific">Halorubrum cibi</name>
    <dbReference type="NCBI Taxonomy" id="413815"/>
    <lineage>
        <taxon>Archaea</taxon>
        <taxon>Methanobacteriati</taxon>
        <taxon>Methanobacteriota</taxon>
        <taxon>Stenosarchaea group</taxon>
        <taxon>Halobacteria</taxon>
        <taxon>Halobacteriales</taxon>
        <taxon>Haloferacaceae</taxon>
        <taxon>Halorubrum</taxon>
    </lineage>
</organism>
<accession>A0A521ALQ4</accession>
<sequence>MKYSDLLSKVSVLFLEENDVQRDLFSRWITTVSTKTVTEPEEVFREFDSSVALVILSHSALEDEEAEIQRYILTRNPSCQVVLLTSPEADEARYRAEYDATITRPVSERELTTLVEKRLRYGIYSALIEEFYALNSRLITLERSDSDRDSERTETIRDRIRKVEVPIQHLRSTIDHEDTRELLKSLNSHREFLNSPSRETEASTTSTSPSGPVSESLTYLGRRSR</sequence>
<dbReference type="AlphaFoldDB" id="A0A521ALQ4"/>
<dbReference type="OrthoDB" id="341964at2157"/>
<evidence type="ECO:0008006" key="4">
    <source>
        <dbReference type="Google" id="ProtNLM"/>
    </source>
</evidence>